<reference evidence="1" key="1">
    <citation type="submission" date="2021-01" db="EMBL/GenBank/DDBJ databases">
        <title>Genomic Encyclopedia of Type Strains, Phase IV (KMG-IV): sequencing the most valuable type-strain genomes for metagenomic binning, comparative biology and taxonomic classification.</title>
        <authorList>
            <person name="Goeker M."/>
        </authorList>
    </citation>
    <scope>NUCLEOTIDE SEQUENCE</scope>
    <source>
        <strain evidence="1">DSM 23230</strain>
    </source>
</reference>
<dbReference type="AlphaFoldDB" id="A0A939BT65"/>
<protein>
    <submittedName>
        <fullName evidence="1">Uncharacterized protein</fullName>
    </submittedName>
</protein>
<evidence type="ECO:0000313" key="2">
    <source>
        <dbReference type="Proteomes" id="UP000774000"/>
    </source>
</evidence>
<organism evidence="1 2">
    <name type="scientific">Halanaerobacter jeridensis</name>
    <dbReference type="NCBI Taxonomy" id="706427"/>
    <lineage>
        <taxon>Bacteria</taxon>
        <taxon>Bacillati</taxon>
        <taxon>Bacillota</taxon>
        <taxon>Clostridia</taxon>
        <taxon>Halanaerobiales</taxon>
        <taxon>Halobacteroidaceae</taxon>
        <taxon>Halanaerobacter</taxon>
    </lineage>
</organism>
<keyword evidence="2" id="KW-1185">Reference proteome</keyword>
<dbReference type="EMBL" id="JAFBDQ010000020">
    <property type="protein sequence ID" value="MBM7557916.1"/>
    <property type="molecule type" value="Genomic_DNA"/>
</dbReference>
<name>A0A939BT65_9FIRM</name>
<dbReference type="RefSeq" id="WP_204702809.1">
    <property type="nucleotide sequence ID" value="NZ_JAFBDQ010000020.1"/>
</dbReference>
<evidence type="ECO:0000313" key="1">
    <source>
        <dbReference type="EMBL" id="MBM7557916.1"/>
    </source>
</evidence>
<comment type="caution">
    <text evidence="1">The sequence shown here is derived from an EMBL/GenBank/DDBJ whole genome shotgun (WGS) entry which is preliminary data.</text>
</comment>
<proteinExistence type="predicted"/>
<gene>
    <name evidence="1" type="ORF">JOC47_002784</name>
</gene>
<dbReference type="Proteomes" id="UP000774000">
    <property type="component" value="Unassembled WGS sequence"/>
</dbReference>
<sequence>MELVVGSFEDYSAAYQAVINLKEVGLTADDISVVSKCTGGEDVEYGASKQFNYL</sequence>
<accession>A0A939BT65</accession>